<keyword evidence="1" id="KW-0732">Signal</keyword>
<dbReference type="AlphaFoldDB" id="K0KE57"/>
<dbReference type="InParanoid" id="K0KE57"/>
<dbReference type="InterPro" id="IPR048527">
    <property type="entry name" value="Sde182_C"/>
</dbReference>
<evidence type="ECO:0000313" key="5">
    <source>
        <dbReference type="Proteomes" id="UP000009328"/>
    </source>
</evidence>
<comment type="caution">
    <text evidence="4">The sequence shown here is derived from an EMBL/GenBank/DDBJ whole genome shotgun (WGS) entry which is preliminary data.</text>
</comment>
<feature type="chain" id="PRO_5003836035" evidence="1">
    <location>
        <begin position="17"/>
        <end position="477"/>
    </location>
</feature>
<dbReference type="GO" id="GO:0016799">
    <property type="term" value="F:hydrolase activity, hydrolyzing N-glycosyl compounds"/>
    <property type="evidence" value="ECO:0007669"/>
    <property type="project" value="InterPro"/>
</dbReference>
<proteinExistence type="predicted"/>
<dbReference type="InterPro" id="IPR013783">
    <property type="entry name" value="Ig-like_fold"/>
</dbReference>
<sequence length="477" mass="53858">MRTSRCLSLLISSVTSLIPLKDYKPNVFVLTDISNEPDDAQSLVRLFLYTNEINLHGIVATTSQWLNTTIHEQDIFPAIDGYEEVYPNLIKHSDQYPTADYLRSIVKKGHPVYGTLALENDTLSSGAEHLLETINKLKDIDDYLYVLVWGGPNVLAEALKHLSETKPKDEVDLIISKLSVYTISDQDNTGPWIRFTYPKLRYIASLHAFNHYLKAAWIGISGTGYDEGGPDNSWVSDSWAKENIQDIGPLGKQYLERAYIYEGDTPTTFSVLPNGLNVPSHPEYGGWGGRYGLIDASVTYNQYSDTIDHVTGLNGITFNSSQATIWRWRPEYQGNFAARMQWTINDFNETYHEPIVVANGTQSVLPFILEANLNSTVVLDVSQSYDLNGHELKFEWFHYREVSSIDSTASDVVEIEIKPLNSKKDQVEFTVPSFNDLCISKANTELPNCKENHIIVKVSNGKASSYRRFLVKALKTY</sequence>
<protein>
    <submittedName>
        <fullName evidence="4">Secreted protein</fullName>
    </submittedName>
</protein>
<dbReference type="Gene3D" id="3.90.245.10">
    <property type="entry name" value="Ribonucleoside hydrolase-like"/>
    <property type="match status" value="1"/>
</dbReference>
<accession>K0KE57</accession>
<name>K0KE57_WICCF</name>
<dbReference type="Proteomes" id="UP000009328">
    <property type="component" value="Unassembled WGS sequence"/>
</dbReference>
<dbReference type="EMBL" id="CAIF01000076">
    <property type="protein sequence ID" value="CCH43385.1"/>
    <property type="molecule type" value="Genomic_DNA"/>
</dbReference>
<dbReference type="HOGENOM" id="CLU_029266_0_0_1"/>
<dbReference type="InterPro" id="IPR011483">
    <property type="entry name" value="Sde182_NH-like"/>
</dbReference>
<organism evidence="4 5">
    <name type="scientific">Wickerhamomyces ciferrii (strain ATCC 14091 / BCRC 22168 / CBS 111 / JCM 3599 / NBRC 0793 / NRRL Y-1031 F-60-10)</name>
    <name type="common">Yeast</name>
    <name type="synonym">Pichia ciferrii</name>
    <dbReference type="NCBI Taxonomy" id="1206466"/>
    <lineage>
        <taxon>Eukaryota</taxon>
        <taxon>Fungi</taxon>
        <taxon>Dikarya</taxon>
        <taxon>Ascomycota</taxon>
        <taxon>Saccharomycotina</taxon>
        <taxon>Saccharomycetes</taxon>
        <taxon>Phaffomycetales</taxon>
        <taxon>Wickerhamomycetaceae</taxon>
        <taxon>Wickerhamomyces</taxon>
    </lineage>
</organism>
<feature type="domain" description="Cellulose-binding Sde182 C-terminal" evidence="3">
    <location>
        <begin position="376"/>
        <end position="472"/>
    </location>
</feature>
<dbReference type="InterPro" id="IPR036452">
    <property type="entry name" value="Ribo_hydro-like"/>
</dbReference>
<dbReference type="Pfam" id="PF07632">
    <property type="entry name" value="Sde182_NH-like"/>
    <property type="match status" value="1"/>
</dbReference>
<evidence type="ECO:0000259" key="3">
    <source>
        <dbReference type="Pfam" id="PF21027"/>
    </source>
</evidence>
<evidence type="ECO:0000313" key="4">
    <source>
        <dbReference type="EMBL" id="CCH43385.1"/>
    </source>
</evidence>
<feature type="signal peptide" evidence="1">
    <location>
        <begin position="1"/>
        <end position="16"/>
    </location>
</feature>
<feature type="domain" description="Cellulose-binding Sde182 nucleoside hydrolase-like" evidence="2">
    <location>
        <begin position="27"/>
        <end position="291"/>
    </location>
</feature>
<dbReference type="Pfam" id="PF21027">
    <property type="entry name" value="Sde0182_C"/>
    <property type="match status" value="1"/>
</dbReference>
<keyword evidence="5" id="KW-1185">Reference proteome</keyword>
<dbReference type="STRING" id="1206466.K0KE57"/>
<evidence type="ECO:0000259" key="2">
    <source>
        <dbReference type="Pfam" id="PF07632"/>
    </source>
</evidence>
<dbReference type="Gene3D" id="2.60.40.10">
    <property type="entry name" value="Immunoglobulins"/>
    <property type="match status" value="1"/>
</dbReference>
<reference evidence="4 5" key="1">
    <citation type="journal article" date="2012" name="Eukaryot. Cell">
        <title>Draft genome sequence of Wickerhamomyces ciferrii NRRL Y-1031 F-60-10.</title>
        <authorList>
            <person name="Schneider J."/>
            <person name="Andrea H."/>
            <person name="Blom J."/>
            <person name="Jaenicke S."/>
            <person name="Ruckert C."/>
            <person name="Schorsch C."/>
            <person name="Szczepanowski R."/>
            <person name="Farwick M."/>
            <person name="Goesmann A."/>
            <person name="Puhler A."/>
            <person name="Schaffer S."/>
            <person name="Tauch A."/>
            <person name="Kohler T."/>
            <person name="Brinkrolf K."/>
        </authorList>
    </citation>
    <scope>NUCLEOTIDE SEQUENCE [LARGE SCALE GENOMIC DNA]</scope>
    <source>
        <strain evidence="5">ATCC 14091 / BCRC 22168 / CBS 111 / JCM 3599 / NBRC 0793 / NRRL Y-1031 F-60-10</strain>
    </source>
</reference>
<gene>
    <name evidence="4" type="ORF">BN7_2933</name>
</gene>
<dbReference type="eggNOG" id="ENOG502QXBB">
    <property type="taxonomic scope" value="Eukaryota"/>
</dbReference>
<evidence type="ECO:0000256" key="1">
    <source>
        <dbReference type="SAM" id="SignalP"/>
    </source>
</evidence>